<organism evidence="1 2">
    <name type="scientific">Dysgonomonas mossii DSM 22836</name>
    <dbReference type="NCBI Taxonomy" id="742767"/>
    <lineage>
        <taxon>Bacteria</taxon>
        <taxon>Pseudomonadati</taxon>
        <taxon>Bacteroidota</taxon>
        <taxon>Bacteroidia</taxon>
        <taxon>Bacteroidales</taxon>
        <taxon>Dysgonomonadaceae</taxon>
        <taxon>Dysgonomonas</taxon>
    </lineage>
</organism>
<name>F8X548_9BACT</name>
<comment type="caution">
    <text evidence="1">The sequence shown here is derived from an EMBL/GenBank/DDBJ whole genome shotgun (WGS) entry which is preliminary data.</text>
</comment>
<dbReference type="EMBL" id="ADLW01000021">
    <property type="protein sequence ID" value="EGK04746.1"/>
    <property type="molecule type" value="Genomic_DNA"/>
</dbReference>
<proteinExistence type="predicted"/>
<dbReference type="Proteomes" id="UP000006420">
    <property type="component" value="Unassembled WGS sequence"/>
</dbReference>
<protein>
    <submittedName>
        <fullName evidence="1">Uncharacterized protein</fullName>
    </submittedName>
</protein>
<dbReference type="GeneID" id="78083949"/>
<evidence type="ECO:0000313" key="1">
    <source>
        <dbReference type="EMBL" id="EGK04746.1"/>
    </source>
</evidence>
<gene>
    <name evidence="1" type="ORF">HMPREF9456_03357</name>
</gene>
<keyword evidence="2" id="KW-1185">Reference proteome</keyword>
<dbReference type="STRING" id="742767.HMPREF9456_03357"/>
<accession>F8X548</accession>
<evidence type="ECO:0000313" key="2">
    <source>
        <dbReference type="Proteomes" id="UP000006420"/>
    </source>
</evidence>
<reference evidence="1 2" key="1">
    <citation type="submission" date="2011-04" db="EMBL/GenBank/DDBJ databases">
        <title>The Genome Sequence of Dysgonomonas mossii DSM 22836.</title>
        <authorList>
            <consortium name="The Broad Institute Genome Sequencing Platform"/>
            <person name="Earl A."/>
            <person name="Ward D."/>
            <person name="Feldgarden M."/>
            <person name="Gevers D."/>
            <person name="Pudlo N."/>
            <person name="Martens E."/>
            <person name="Allen-Vercoe E."/>
            <person name="Young S.K."/>
            <person name="Zeng Q."/>
            <person name="Gargeya S."/>
            <person name="Fitzgerald M."/>
            <person name="Haas B."/>
            <person name="Abouelleil A."/>
            <person name="Alvarado L."/>
            <person name="Arachchi H.M."/>
            <person name="Berlin A."/>
            <person name="Brown A."/>
            <person name="Chapman S.B."/>
            <person name="Chen Z."/>
            <person name="Dunbar C."/>
            <person name="Freedman E."/>
            <person name="Gearin G."/>
            <person name="Gellesch M."/>
            <person name="Goldberg J."/>
            <person name="Griggs A."/>
            <person name="Gujja S."/>
            <person name="Heiman D."/>
            <person name="Howarth C."/>
            <person name="Larson L."/>
            <person name="Lui A."/>
            <person name="MacDonald P.J.P."/>
            <person name="Mehta T."/>
            <person name="Montmayeur A."/>
            <person name="Murphy C."/>
            <person name="Neiman D."/>
            <person name="Pearson M."/>
            <person name="Priest M."/>
            <person name="Roberts A."/>
            <person name="Saif S."/>
            <person name="Shea T."/>
            <person name="Shenoy N."/>
            <person name="Sisk P."/>
            <person name="Stolte C."/>
            <person name="Sykes S."/>
            <person name="Yandava C."/>
            <person name="Wortman J."/>
            <person name="Nusbaum C."/>
            <person name="Birren B."/>
        </authorList>
    </citation>
    <scope>NUCLEOTIDE SEQUENCE [LARGE SCALE GENOMIC DNA]</scope>
    <source>
        <strain evidence="1 2">DSM 22836</strain>
    </source>
</reference>
<sequence>MRSDLLKQILETDHTYWVVSKKNTANEYCRTVHKDDSILFIAIPQNVKRGLKYEEITLKQFDELKHSYIDSNIFLSPENYPPFQLYMSFSSLHDGFPVTINKINEFIIKAIELKSTNIYRIKELHDKYLETKIK</sequence>
<dbReference type="HOGENOM" id="CLU_1892902_0_0_10"/>
<dbReference type="AlphaFoldDB" id="F8X548"/>
<dbReference type="RefSeq" id="WP_006844724.1">
    <property type="nucleotide sequence ID" value="NZ_AQWJ01000016.1"/>
</dbReference>